<keyword evidence="3" id="KW-1185">Reference proteome</keyword>
<evidence type="ECO:0000256" key="1">
    <source>
        <dbReference type="SAM" id="Phobius"/>
    </source>
</evidence>
<keyword evidence="1" id="KW-0812">Transmembrane</keyword>
<comment type="caution">
    <text evidence="2">The sequence shown here is derived from an EMBL/GenBank/DDBJ whole genome shotgun (WGS) entry which is preliminary data.</text>
</comment>
<keyword evidence="1" id="KW-1133">Transmembrane helix</keyword>
<gene>
    <name evidence="2" type="ORF">DEAC_c42740</name>
</gene>
<organism evidence="2 3">
    <name type="scientific">Desulfosporosinus acididurans</name>
    <dbReference type="NCBI Taxonomy" id="476652"/>
    <lineage>
        <taxon>Bacteria</taxon>
        <taxon>Bacillati</taxon>
        <taxon>Bacillota</taxon>
        <taxon>Clostridia</taxon>
        <taxon>Eubacteriales</taxon>
        <taxon>Desulfitobacteriaceae</taxon>
        <taxon>Desulfosporosinus</taxon>
    </lineage>
</organism>
<reference evidence="2 3" key="1">
    <citation type="submission" date="2015-06" db="EMBL/GenBank/DDBJ databases">
        <title>Draft genome of the moderately acidophilic sulfate reducer Candidatus Desulfosporosinus acididurans strain M1.</title>
        <authorList>
            <person name="Poehlein A."/>
            <person name="Petzsch P."/>
            <person name="Johnson B.D."/>
            <person name="Schloemann M."/>
            <person name="Daniel R."/>
            <person name="Muehling M."/>
        </authorList>
    </citation>
    <scope>NUCLEOTIDE SEQUENCE [LARGE SCALE GENOMIC DNA]</scope>
    <source>
        <strain evidence="2 3">M1</strain>
    </source>
</reference>
<dbReference type="EMBL" id="LDZY01000024">
    <property type="protein sequence ID" value="KLU63818.1"/>
    <property type="molecule type" value="Genomic_DNA"/>
</dbReference>
<evidence type="ECO:0000313" key="2">
    <source>
        <dbReference type="EMBL" id="KLU63818.1"/>
    </source>
</evidence>
<dbReference type="PATRIC" id="fig|476652.3.peg.4523"/>
<name>A0A0J1FLK3_9FIRM</name>
<dbReference type="Proteomes" id="UP000036356">
    <property type="component" value="Unassembled WGS sequence"/>
</dbReference>
<accession>A0A0J1FLK3</accession>
<sequence length="53" mass="6062">MSLWDLWAHGTTMGAQPFAYFSPLLSITVFIIIVYIITALKQVVDNPDQHVLW</sequence>
<proteinExistence type="predicted"/>
<feature type="transmembrane region" description="Helical" evidence="1">
    <location>
        <begin position="20"/>
        <end position="40"/>
    </location>
</feature>
<protein>
    <submittedName>
        <fullName evidence="2">Uncharacterized protein</fullName>
    </submittedName>
</protein>
<keyword evidence="1" id="KW-0472">Membrane</keyword>
<evidence type="ECO:0000313" key="3">
    <source>
        <dbReference type="Proteomes" id="UP000036356"/>
    </source>
</evidence>
<dbReference type="AlphaFoldDB" id="A0A0J1FLK3"/>
<dbReference type="RefSeq" id="WP_172408162.1">
    <property type="nucleotide sequence ID" value="NZ_LDZY01000024.1"/>
</dbReference>